<evidence type="ECO:0000256" key="3">
    <source>
        <dbReference type="ARBA" id="ARBA00004604"/>
    </source>
</evidence>
<evidence type="ECO:0000256" key="13">
    <source>
        <dbReference type="ARBA" id="ARBA00025783"/>
    </source>
</evidence>
<comment type="catalytic activity">
    <reaction evidence="17">
        <text>a 5'-end (N(7)-methyl 5'-triphosphoguanosine)-ribonucleoside in snRNA + S-adenosyl-L-methionine = a 5'-end (N(2),N(7)-dimethyl 5'-triphosphoguanosine)-ribonucleoside in snRNA + S-adenosyl-L-homocysteine + H(+)</text>
        <dbReference type="Rhea" id="RHEA:78471"/>
        <dbReference type="Rhea" id="RHEA-COMP:19085"/>
        <dbReference type="Rhea" id="RHEA-COMP:19087"/>
        <dbReference type="ChEBI" id="CHEBI:15378"/>
        <dbReference type="ChEBI" id="CHEBI:57856"/>
        <dbReference type="ChEBI" id="CHEBI:59789"/>
        <dbReference type="ChEBI" id="CHEBI:156461"/>
        <dbReference type="ChEBI" id="CHEBI:172880"/>
    </reaction>
    <physiologicalReaction direction="left-to-right" evidence="17">
        <dbReference type="Rhea" id="RHEA:78472"/>
    </physiologicalReaction>
</comment>
<keyword evidence="10" id="KW-0805">Transcription regulation</keyword>
<dbReference type="OrthoDB" id="194443at2759"/>
<keyword evidence="5" id="KW-0963">Cytoplasm</keyword>
<evidence type="ECO:0000256" key="7">
    <source>
        <dbReference type="ARBA" id="ARBA00022603"/>
    </source>
</evidence>
<dbReference type="GO" id="GO:0005737">
    <property type="term" value="C:cytoplasm"/>
    <property type="evidence" value="ECO:0007669"/>
    <property type="project" value="UniProtKB-SubCell"/>
</dbReference>
<comment type="subcellular location">
    <subcellularLocation>
        <location evidence="2">Cytoplasm</location>
    </subcellularLocation>
    <subcellularLocation>
        <location evidence="1">Nucleus</location>
        <location evidence="1">Cajal body</location>
    </subcellularLocation>
    <subcellularLocation>
        <location evidence="3">Nucleus</location>
        <location evidence="3">Nucleolus</location>
    </subcellularLocation>
</comment>
<proteinExistence type="inferred from homology"/>
<comment type="catalytic activity">
    <reaction evidence="14">
        <text>a 5'-end (N(2),N(7)-dimethyl 5'-triphosphoguanosine)-ribonucleoside in snoRNA + S-adenosyl-L-methionine = a 5'-end (N(2),N(2),N(7)-trimethyl 5'-triphosphoguanosine)-ribonucleoside in snoRNA + S-adenosyl-L-homocysteine + H(+)</text>
        <dbReference type="Rhea" id="RHEA:78507"/>
        <dbReference type="Rhea" id="RHEA-COMP:19088"/>
        <dbReference type="Rhea" id="RHEA-COMP:19090"/>
        <dbReference type="ChEBI" id="CHEBI:15378"/>
        <dbReference type="ChEBI" id="CHEBI:57856"/>
        <dbReference type="ChEBI" id="CHEBI:59789"/>
        <dbReference type="ChEBI" id="CHEBI:167623"/>
        <dbReference type="ChEBI" id="CHEBI:172880"/>
    </reaction>
    <physiologicalReaction direction="left-to-right" evidence="14">
        <dbReference type="Rhea" id="RHEA:78508"/>
    </physiologicalReaction>
</comment>
<organism evidence="23 24">
    <name type="scientific">Daphnia galeata</name>
    <dbReference type="NCBI Taxonomy" id="27404"/>
    <lineage>
        <taxon>Eukaryota</taxon>
        <taxon>Metazoa</taxon>
        <taxon>Ecdysozoa</taxon>
        <taxon>Arthropoda</taxon>
        <taxon>Crustacea</taxon>
        <taxon>Branchiopoda</taxon>
        <taxon>Diplostraca</taxon>
        <taxon>Cladocera</taxon>
        <taxon>Anomopoda</taxon>
        <taxon>Daphniidae</taxon>
        <taxon>Daphnia</taxon>
    </lineage>
</organism>
<comment type="catalytic activity">
    <reaction evidence="16">
        <text>a 5'-end (N(2),N(7)-dimethyl 5'-triphosphoguanosine)-ribonucleoside in snRNA + S-adenosyl-L-methionine = a 5'-end (N(2),N(2),N(7)-trimethyl 5'-triphosphoguanosine)-ribonucleoside in snRNA + S-adenosyl-L-homocysteine + H(+)</text>
        <dbReference type="Rhea" id="RHEA:78479"/>
        <dbReference type="Rhea" id="RHEA-COMP:19087"/>
        <dbReference type="Rhea" id="RHEA-COMP:19089"/>
        <dbReference type="ChEBI" id="CHEBI:15378"/>
        <dbReference type="ChEBI" id="CHEBI:57856"/>
        <dbReference type="ChEBI" id="CHEBI:59789"/>
        <dbReference type="ChEBI" id="CHEBI:167623"/>
        <dbReference type="ChEBI" id="CHEBI:172880"/>
    </reaction>
    <physiologicalReaction direction="left-to-right" evidence="16">
        <dbReference type="Rhea" id="RHEA:78480"/>
    </physiologicalReaction>
</comment>
<dbReference type="GO" id="GO:0005730">
    <property type="term" value="C:nucleolus"/>
    <property type="evidence" value="ECO:0007669"/>
    <property type="project" value="UniProtKB-SubCell"/>
</dbReference>
<evidence type="ECO:0000256" key="8">
    <source>
        <dbReference type="ARBA" id="ARBA00022679"/>
    </source>
</evidence>
<keyword evidence="11" id="KW-0804">Transcription</keyword>
<evidence type="ECO:0000256" key="1">
    <source>
        <dbReference type="ARBA" id="ARBA00004408"/>
    </source>
</evidence>
<keyword evidence="12" id="KW-0539">Nucleus</keyword>
<evidence type="ECO:0000256" key="9">
    <source>
        <dbReference type="ARBA" id="ARBA00022691"/>
    </source>
</evidence>
<dbReference type="GO" id="GO:0015030">
    <property type="term" value="C:Cajal body"/>
    <property type="evidence" value="ECO:0007669"/>
    <property type="project" value="UniProtKB-SubCell"/>
</dbReference>
<evidence type="ECO:0000256" key="22">
    <source>
        <dbReference type="ARBA" id="ARBA00081504"/>
    </source>
</evidence>
<dbReference type="PANTHER" id="PTHR14741:SF32">
    <property type="entry name" value="TRIMETHYLGUANOSINE SYNTHASE"/>
    <property type="match status" value="1"/>
</dbReference>
<comment type="caution">
    <text evidence="23">The sequence shown here is derived from an EMBL/GenBank/DDBJ whole genome shotgun (WGS) entry which is preliminary data.</text>
</comment>
<evidence type="ECO:0000256" key="2">
    <source>
        <dbReference type="ARBA" id="ARBA00004496"/>
    </source>
</evidence>
<evidence type="ECO:0000313" key="24">
    <source>
        <dbReference type="Proteomes" id="UP000789390"/>
    </source>
</evidence>
<protein>
    <recommendedName>
        <fullName evidence="4">Trimethylguanosine synthase</fullName>
    </recommendedName>
    <alternativeName>
        <fullName evidence="18">Cap-specific guanine-N(2) methyltransferase</fullName>
    </alternativeName>
    <alternativeName>
        <fullName evidence="21">Nuclear receptor coactivator 6-interacting protein</fullName>
    </alternativeName>
    <alternativeName>
        <fullName evidence="22">PRIP-interacting protein with methyltransferase motif</fullName>
    </alternativeName>
</protein>
<comment type="catalytic activity">
    <reaction evidence="15">
        <text>a 5'-end (N(7)-methyl 5'-triphosphoguanosine)-ribonucleoside in snoRNA + S-adenosyl-L-methionine = a 5'-end (N(2),N(7)-dimethyl 5'-triphosphoguanosine)-ribonucleoside in snoRNA + S-adenosyl-L-homocysteine + H(+)</text>
        <dbReference type="Rhea" id="RHEA:78475"/>
        <dbReference type="Rhea" id="RHEA-COMP:19086"/>
        <dbReference type="Rhea" id="RHEA-COMP:19088"/>
        <dbReference type="ChEBI" id="CHEBI:15378"/>
        <dbReference type="ChEBI" id="CHEBI:57856"/>
        <dbReference type="ChEBI" id="CHEBI:59789"/>
        <dbReference type="ChEBI" id="CHEBI:156461"/>
        <dbReference type="ChEBI" id="CHEBI:172880"/>
    </reaction>
    <physiologicalReaction direction="left-to-right" evidence="15">
        <dbReference type="Rhea" id="RHEA:78476"/>
    </physiologicalReaction>
</comment>
<evidence type="ECO:0000256" key="14">
    <source>
        <dbReference type="ARBA" id="ARBA00047418"/>
    </source>
</evidence>
<reference evidence="23" key="1">
    <citation type="submission" date="2021-11" db="EMBL/GenBank/DDBJ databases">
        <authorList>
            <person name="Schell T."/>
        </authorList>
    </citation>
    <scope>NUCLEOTIDE SEQUENCE</scope>
    <source>
        <strain evidence="23">M5</strain>
    </source>
</reference>
<gene>
    <name evidence="23" type="ORF">DGAL_LOCUS4434</name>
</gene>
<dbReference type="EMBL" id="CAKKLH010000072">
    <property type="protein sequence ID" value="CAH0102056.1"/>
    <property type="molecule type" value="Genomic_DNA"/>
</dbReference>
<comment type="similarity">
    <text evidence="13">Belongs to the methyltransferase superfamily. Trimethylguanosine synthase family.</text>
</comment>
<dbReference type="Gene3D" id="3.40.50.150">
    <property type="entry name" value="Vaccinia Virus protein VP39"/>
    <property type="match status" value="1"/>
</dbReference>
<dbReference type="FunFam" id="3.40.50.150:FF:000066">
    <property type="entry name" value="Trimethylguanosine synthase 1"/>
    <property type="match status" value="1"/>
</dbReference>
<dbReference type="AlphaFoldDB" id="A0A8J2RSL2"/>
<dbReference type="SUPFAM" id="SSF53335">
    <property type="entry name" value="S-adenosyl-L-methionine-dependent methyltransferases"/>
    <property type="match status" value="1"/>
</dbReference>
<comment type="function">
    <text evidence="19">Catalyzes the 2 serial methylation steps for the conversion of the 7-monomethylguanosine (m(7)G) caps of snRNAs and snoRNAs to a 2,2,7-trimethylguanosine (m(2,2,7)G) cap structure. The enzyme is specific for guanine, and N7 methylation must precede N2 methylation. Hypermethylation of the m7G cap of U snRNAs leads to their concentration in nuclear foci, their colocalization with coilin and the formation of canonical Cajal bodies (CBs). Plays a role in transcriptional regulation.</text>
</comment>
<evidence type="ECO:0000256" key="19">
    <source>
        <dbReference type="ARBA" id="ARBA00057179"/>
    </source>
</evidence>
<dbReference type="InterPro" id="IPR019012">
    <property type="entry name" value="RNA_cap_Gua-N2-MeTrfase"/>
</dbReference>
<evidence type="ECO:0000256" key="6">
    <source>
        <dbReference type="ARBA" id="ARBA00022553"/>
    </source>
</evidence>
<evidence type="ECO:0000313" key="23">
    <source>
        <dbReference type="EMBL" id="CAH0102056.1"/>
    </source>
</evidence>
<evidence type="ECO:0000256" key="11">
    <source>
        <dbReference type="ARBA" id="ARBA00023163"/>
    </source>
</evidence>
<evidence type="ECO:0000256" key="5">
    <source>
        <dbReference type="ARBA" id="ARBA00022490"/>
    </source>
</evidence>
<evidence type="ECO:0000256" key="10">
    <source>
        <dbReference type="ARBA" id="ARBA00023015"/>
    </source>
</evidence>
<keyword evidence="24" id="KW-1185">Reference proteome</keyword>
<name>A0A8J2RSL2_9CRUS</name>
<evidence type="ECO:0000256" key="18">
    <source>
        <dbReference type="ARBA" id="ARBA00049790"/>
    </source>
</evidence>
<sequence length="489" mass="55959">MNVWKTLKSKSTCVFNFKLKNSPTEVCCNFTRSFVNDSQLVAKGLEHGLCSSTNTAHSSSEGVDDKEKALDWIEKYKEFINPTYQELCKDGTKYSFENIPLGNSPSTEDCQWTQLWEEHLQEKYFYYQNWFSQWWTEKESQSQISVNADEESSSDIEEKNLTEHINPIPAKEFENLSLCVNPEMEGDSWNSSFIHTREINHSEKTILEKTREFLGGLGFTSNLSNSDSNINSCRVLAMKKKKKNKKKRVGYNIAVAQQIVHHVESGFNVQDDETLNVQLPEIPENKELKKYWAQRYRLFSKFDKGIRLDYDSWFSVTPERIARHIADRCRCDLIVDAFCGAGGNSIQFAFKCERVIAIDIDPLKIELARHNASVYGVADRIEFIVGDFFQLAPSLKADVVFLSPPWGGPKYLSAPQFNLENMQPNGFDIFKAAQKITSNLAYFLPRNTNVDQLILLASGDGKAEIEQNILNNKIKTLTAYYGELILDPE</sequence>
<comment type="subunit">
    <text evidence="20">May form homooligomers. Interacts with CREBBP/CBP, EED/WAIT1, EP300/P300, NCOA6/PRIP, PPARBP/PBP and SMN.</text>
</comment>
<dbReference type="InterPro" id="IPR029063">
    <property type="entry name" value="SAM-dependent_MTases_sf"/>
</dbReference>
<dbReference type="GO" id="GO:0071164">
    <property type="term" value="F:RNA cap trimethylguanosine synthase activity"/>
    <property type="evidence" value="ECO:0007669"/>
    <property type="project" value="TreeGrafter"/>
</dbReference>
<evidence type="ECO:0000256" key="21">
    <source>
        <dbReference type="ARBA" id="ARBA00079339"/>
    </source>
</evidence>
<dbReference type="PANTHER" id="PTHR14741">
    <property type="entry name" value="S-ADENOSYLMETHIONINE-DEPENDENT METHYLTRANSFERASE RELATED"/>
    <property type="match status" value="1"/>
</dbReference>
<keyword evidence="9" id="KW-0949">S-adenosyl-L-methionine</keyword>
<evidence type="ECO:0000256" key="12">
    <source>
        <dbReference type="ARBA" id="ARBA00023242"/>
    </source>
</evidence>
<keyword evidence="6" id="KW-0597">Phosphoprotein</keyword>
<evidence type="ECO:0000256" key="4">
    <source>
        <dbReference type="ARBA" id="ARBA00018517"/>
    </source>
</evidence>
<accession>A0A8J2RSL2</accession>
<evidence type="ECO:0000256" key="16">
    <source>
        <dbReference type="ARBA" id="ARBA00048763"/>
    </source>
</evidence>
<dbReference type="CDD" id="cd02440">
    <property type="entry name" value="AdoMet_MTases"/>
    <property type="match status" value="1"/>
</dbReference>
<keyword evidence="8" id="KW-0808">Transferase</keyword>
<evidence type="ECO:0000256" key="17">
    <source>
        <dbReference type="ARBA" id="ARBA00049075"/>
    </source>
</evidence>
<dbReference type="Proteomes" id="UP000789390">
    <property type="component" value="Unassembled WGS sequence"/>
</dbReference>
<keyword evidence="7" id="KW-0489">Methyltransferase</keyword>
<dbReference type="Pfam" id="PF09445">
    <property type="entry name" value="Methyltransf_15"/>
    <property type="match status" value="1"/>
</dbReference>
<evidence type="ECO:0000256" key="20">
    <source>
        <dbReference type="ARBA" id="ARBA00064494"/>
    </source>
</evidence>
<evidence type="ECO:0000256" key="15">
    <source>
        <dbReference type="ARBA" id="ARBA00048740"/>
    </source>
</evidence>